<dbReference type="GO" id="GO:0032196">
    <property type="term" value="P:transposition"/>
    <property type="evidence" value="ECO:0007669"/>
    <property type="project" value="UniProtKB-KW"/>
</dbReference>
<sequence>MYLTEQHIITVNDKRYKDLDRICFLSKNLYNAALYIIKQEFLVSGKWIRSVELNKKMVAENNVDFRAMSGSSSQQILMALDRNLKSYFSAIKAWKRDNKKFTGCPKFPKYKHKTKGRNIFSYSYAQFKHRGEYIYFPKKEGLQPLKTRCKEGTVKQVRFVPKADCYVIELVYESEVKEQLPDNNRYMSIDLGVNNFASIVTNTSNKAVLIDGKKLKSVNQYYNKKKAKVQSQLKKTNGKENSRRLMNLTRKRNNKVKDYLHKASKEIVGMCLEDNITTLIVGHNDGWKQEVNMSKRNNQNFVSIPFETFISMLRYKSERQGLRFVEINESHTSKCSSLDLEEIKHHDSYVGKRVKRGLFRTKNGILLNADINGAYNIMRKVKGDAAMPPYRGFGYNPVKKFINK</sequence>
<keyword evidence="4" id="KW-0233">DNA recombination</keyword>
<evidence type="ECO:0000256" key="2">
    <source>
        <dbReference type="ARBA" id="ARBA00022578"/>
    </source>
</evidence>
<accession>A0A8S5P727</accession>
<dbReference type="EMBL" id="BK015344">
    <property type="protein sequence ID" value="DAE02249.1"/>
    <property type="molecule type" value="Genomic_DNA"/>
</dbReference>
<evidence type="ECO:0000259" key="6">
    <source>
        <dbReference type="Pfam" id="PF07282"/>
    </source>
</evidence>
<evidence type="ECO:0000256" key="1">
    <source>
        <dbReference type="ARBA" id="ARBA00008761"/>
    </source>
</evidence>
<reference evidence="7" key="1">
    <citation type="journal article" date="2021" name="Proc. Natl. Acad. Sci. U.S.A.">
        <title>A Catalog of Tens of Thousands of Viruses from Human Metagenomes Reveals Hidden Associations with Chronic Diseases.</title>
        <authorList>
            <person name="Tisza M.J."/>
            <person name="Buck C.B."/>
        </authorList>
    </citation>
    <scope>NUCLEOTIDE SEQUENCE</scope>
    <source>
        <strain evidence="7">CttEB8</strain>
    </source>
</reference>
<protein>
    <submittedName>
        <fullName evidence="7">Endonuclease</fullName>
    </submittedName>
</protein>
<name>A0A8S5P727_9CAUD</name>
<keyword evidence="2" id="KW-0815">Transposition</keyword>
<dbReference type="GO" id="GO:0006310">
    <property type="term" value="P:DNA recombination"/>
    <property type="evidence" value="ECO:0007669"/>
    <property type="project" value="UniProtKB-KW"/>
</dbReference>
<comment type="similarity">
    <text evidence="1">In the C-terminal section; belongs to the transposase 35 family.</text>
</comment>
<evidence type="ECO:0000256" key="3">
    <source>
        <dbReference type="ARBA" id="ARBA00023125"/>
    </source>
</evidence>
<feature type="domain" description="Cas12f1-like TNB" evidence="6">
    <location>
        <begin position="306"/>
        <end position="377"/>
    </location>
</feature>
<organism evidence="7">
    <name type="scientific">Herelleviridae sp. cttEB8</name>
    <dbReference type="NCBI Taxonomy" id="2825832"/>
    <lineage>
        <taxon>Viruses</taxon>
        <taxon>Duplodnaviria</taxon>
        <taxon>Heunggongvirae</taxon>
        <taxon>Uroviricota</taxon>
        <taxon>Caudoviricetes</taxon>
        <taxon>Herelleviridae</taxon>
    </lineage>
</organism>
<dbReference type="GO" id="GO:0003677">
    <property type="term" value="F:DNA binding"/>
    <property type="evidence" value="ECO:0007669"/>
    <property type="project" value="UniProtKB-KW"/>
</dbReference>
<dbReference type="NCBIfam" id="TIGR01766">
    <property type="entry name" value="IS200/IS605 family accessory protein TnpB-like domain"/>
    <property type="match status" value="1"/>
</dbReference>
<proteinExistence type="inferred from homology"/>
<evidence type="ECO:0000259" key="5">
    <source>
        <dbReference type="Pfam" id="PF01385"/>
    </source>
</evidence>
<dbReference type="NCBIfam" id="NF040570">
    <property type="entry name" value="guided_TnpB"/>
    <property type="match status" value="1"/>
</dbReference>
<evidence type="ECO:0000256" key="4">
    <source>
        <dbReference type="ARBA" id="ARBA00023172"/>
    </source>
</evidence>
<keyword evidence="7" id="KW-0255">Endonuclease</keyword>
<keyword evidence="3" id="KW-0238">DNA-binding</keyword>
<dbReference type="InterPro" id="IPR001959">
    <property type="entry name" value="Transposase"/>
</dbReference>
<evidence type="ECO:0000313" key="7">
    <source>
        <dbReference type="EMBL" id="DAE02249.1"/>
    </source>
</evidence>
<dbReference type="InterPro" id="IPR010095">
    <property type="entry name" value="Cas12f1-like_TNB"/>
</dbReference>
<keyword evidence="7" id="KW-0540">Nuclease</keyword>
<dbReference type="GO" id="GO:0004519">
    <property type="term" value="F:endonuclease activity"/>
    <property type="evidence" value="ECO:0007669"/>
    <property type="project" value="UniProtKB-KW"/>
</dbReference>
<dbReference type="Pfam" id="PF07282">
    <property type="entry name" value="Cas12f1-like_TNB"/>
    <property type="match status" value="1"/>
</dbReference>
<dbReference type="Pfam" id="PF01385">
    <property type="entry name" value="OrfB_IS605"/>
    <property type="match status" value="1"/>
</dbReference>
<feature type="domain" description="Probable transposase IS891/IS1136/IS1341" evidence="5">
    <location>
        <begin position="170"/>
        <end position="284"/>
    </location>
</feature>
<keyword evidence="7" id="KW-0378">Hydrolase</keyword>